<evidence type="ECO:0000313" key="14">
    <source>
        <dbReference type="Proteomes" id="UP000800092"/>
    </source>
</evidence>
<keyword evidence="8" id="KW-0325">Glycoprotein</keyword>
<keyword evidence="11" id="KW-1133">Transmembrane helix</keyword>
<feature type="transmembrane region" description="Helical" evidence="11">
    <location>
        <begin position="458"/>
        <end position="477"/>
    </location>
</feature>
<proteinExistence type="inferred from homology"/>
<evidence type="ECO:0000256" key="11">
    <source>
        <dbReference type="SAM" id="Phobius"/>
    </source>
</evidence>
<keyword evidence="6 10" id="KW-0378">Hydrolase</keyword>
<evidence type="ECO:0000256" key="10">
    <source>
        <dbReference type="PIRNR" id="PIRNR016302"/>
    </source>
</evidence>
<gene>
    <name evidence="13" type="ORF">EV356DRAFT_454075</name>
</gene>
<evidence type="ECO:0000256" key="12">
    <source>
        <dbReference type="SAM" id="SignalP"/>
    </source>
</evidence>
<evidence type="ECO:0000256" key="1">
    <source>
        <dbReference type="ARBA" id="ARBA00001452"/>
    </source>
</evidence>
<evidence type="ECO:0000313" key="13">
    <source>
        <dbReference type="EMBL" id="KAF2230312.1"/>
    </source>
</evidence>
<evidence type="ECO:0000256" key="6">
    <source>
        <dbReference type="ARBA" id="ARBA00022801"/>
    </source>
</evidence>
<comment type="subcellular location">
    <subcellularLocation>
        <location evidence="2">Endomembrane system</location>
    </subcellularLocation>
</comment>
<keyword evidence="9 10" id="KW-0326">Glycosidase</keyword>
<dbReference type="OrthoDB" id="4187847at2759"/>
<evidence type="ECO:0000256" key="2">
    <source>
        <dbReference type="ARBA" id="ARBA00004308"/>
    </source>
</evidence>
<dbReference type="PIRSF" id="PIRSF016302">
    <property type="entry name" value="Man_a_manosd"/>
    <property type="match status" value="1"/>
</dbReference>
<reference evidence="13" key="1">
    <citation type="journal article" date="2020" name="Stud. Mycol.">
        <title>101 Dothideomycetes genomes: a test case for predicting lifestyles and emergence of pathogens.</title>
        <authorList>
            <person name="Haridas S."/>
            <person name="Albert R."/>
            <person name="Binder M."/>
            <person name="Bloem J."/>
            <person name="Labutti K."/>
            <person name="Salamov A."/>
            <person name="Andreopoulos B."/>
            <person name="Baker S."/>
            <person name="Barry K."/>
            <person name="Bills G."/>
            <person name="Bluhm B."/>
            <person name="Cannon C."/>
            <person name="Castanera R."/>
            <person name="Culley D."/>
            <person name="Daum C."/>
            <person name="Ezra D."/>
            <person name="Gonzalez J."/>
            <person name="Henrissat B."/>
            <person name="Kuo A."/>
            <person name="Liang C."/>
            <person name="Lipzen A."/>
            <person name="Lutzoni F."/>
            <person name="Magnuson J."/>
            <person name="Mondo S."/>
            <person name="Nolan M."/>
            <person name="Ohm R."/>
            <person name="Pangilinan J."/>
            <person name="Park H.-J."/>
            <person name="Ramirez L."/>
            <person name="Alfaro M."/>
            <person name="Sun H."/>
            <person name="Tritt A."/>
            <person name="Yoshinaga Y."/>
            <person name="Zwiers L.-H."/>
            <person name="Turgeon B."/>
            <person name="Goodwin S."/>
            <person name="Spatafora J."/>
            <person name="Crous P."/>
            <person name="Grigoriev I."/>
        </authorList>
    </citation>
    <scope>NUCLEOTIDE SEQUENCE</scope>
    <source>
        <strain evidence="13">Tuck. ex Michener</strain>
    </source>
</reference>
<dbReference type="GO" id="GO:0012505">
    <property type="term" value="C:endomembrane system"/>
    <property type="evidence" value="ECO:0007669"/>
    <property type="project" value="UniProtKB-SubCell"/>
</dbReference>
<dbReference type="PANTHER" id="PTHR12145">
    <property type="entry name" value="MANNAN ENDO-1,6-ALPHA-MANNOSIDASE DCW1"/>
    <property type="match status" value="1"/>
</dbReference>
<keyword evidence="7 11" id="KW-0472">Membrane</keyword>
<name>A0A6A6GX62_VIRVR</name>
<comment type="similarity">
    <text evidence="3 10">Belongs to the glycosyl hydrolase 76 family.</text>
</comment>
<dbReference type="Pfam" id="PF03663">
    <property type="entry name" value="Glyco_hydro_76"/>
    <property type="match status" value="1"/>
</dbReference>
<evidence type="ECO:0000256" key="3">
    <source>
        <dbReference type="ARBA" id="ARBA00009699"/>
    </source>
</evidence>
<protein>
    <recommendedName>
        <fullName evidence="4 10">Mannan endo-1,6-alpha-mannosidase</fullName>
        <ecNumber evidence="4 10">3.2.1.101</ecNumber>
    </recommendedName>
</protein>
<evidence type="ECO:0000256" key="7">
    <source>
        <dbReference type="ARBA" id="ARBA00023136"/>
    </source>
</evidence>
<dbReference type="GO" id="GO:0009272">
    <property type="term" value="P:fungal-type cell wall biogenesis"/>
    <property type="evidence" value="ECO:0007669"/>
    <property type="project" value="TreeGrafter"/>
</dbReference>
<evidence type="ECO:0000256" key="9">
    <source>
        <dbReference type="ARBA" id="ARBA00023295"/>
    </source>
</evidence>
<dbReference type="InterPro" id="IPR014480">
    <property type="entry name" value="Mannan-1_6-alpha_mannosidase"/>
</dbReference>
<sequence length="478" mass="50174">MHCLALGTALAILHVWHVGAIDLDIQNQTSIKAAAKTITGDIVNIFNSSDNSNVGLFPKAYSWWESAIIWDAFVDYWFLTGDSQYNDLVSGSILSQQGPNYDFMPPNQTTTESNDAQAFWGLAAMSAAERAFPVPSGQSTWLTLAENVFNDQAARWDNQSCNGGLRWQIFTFNDGYDEKTSLANALFFQLAARLAQYTGNQTYVTWADQTFTWLQNTGLVTKDYAAWTTTRISGNCSTFNHIQWSANFSPLLAGSAILANLTNGTQQTTWQTRAQGLLSATTPWVGAPSSNHSSSSSSSSTSSQKNILYEVACEPSATCDADTLTYKGLLATYLAQTALFYPSTAPRILPILQATAPAAAQSCSGRTATSQSACGVSWLADGYDGQEGLSQEYAALSAMLALLVPEGEKFANVSAPVGGGAGTATTGGAGNATGTAGSGGAAGTSAAAGKSGAVLGRGAAMGTVGWVGMGVLALWLLC</sequence>
<dbReference type="InterPro" id="IPR005198">
    <property type="entry name" value="Glyco_hydro_76"/>
</dbReference>
<dbReference type="SUPFAM" id="SSF48208">
    <property type="entry name" value="Six-hairpin glycosidases"/>
    <property type="match status" value="1"/>
</dbReference>
<dbReference type="EMBL" id="ML991843">
    <property type="protein sequence ID" value="KAF2230312.1"/>
    <property type="molecule type" value="Genomic_DNA"/>
</dbReference>
<accession>A0A6A6GX62</accession>
<comment type="catalytic activity">
    <reaction evidence="1 10">
        <text>Random hydrolysis of (1-&gt;6)-alpha-D-mannosidic linkages in unbranched (1-&gt;6)-mannans.</text>
        <dbReference type="EC" id="3.2.1.101"/>
    </reaction>
</comment>
<feature type="signal peptide" evidence="12">
    <location>
        <begin position="1"/>
        <end position="20"/>
    </location>
</feature>
<dbReference type="EC" id="3.2.1.101" evidence="4 10"/>
<organism evidence="13 14">
    <name type="scientific">Viridothelium virens</name>
    <name type="common">Speckled blister lichen</name>
    <name type="synonym">Trypethelium virens</name>
    <dbReference type="NCBI Taxonomy" id="1048519"/>
    <lineage>
        <taxon>Eukaryota</taxon>
        <taxon>Fungi</taxon>
        <taxon>Dikarya</taxon>
        <taxon>Ascomycota</taxon>
        <taxon>Pezizomycotina</taxon>
        <taxon>Dothideomycetes</taxon>
        <taxon>Dothideomycetes incertae sedis</taxon>
        <taxon>Trypetheliales</taxon>
        <taxon>Trypetheliaceae</taxon>
        <taxon>Viridothelium</taxon>
    </lineage>
</organism>
<evidence type="ECO:0000256" key="8">
    <source>
        <dbReference type="ARBA" id="ARBA00023180"/>
    </source>
</evidence>
<dbReference type="GO" id="GO:0008496">
    <property type="term" value="F:mannan endo-1,6-alpha-mannosidase activity"/>
    <property type="evidence" value="ECO:0007669"/>
    <property type="project" value="UniProtKB-UniRule"/>
</dbReference>
<dbReference type="Proteomes" id="UP000800092">
    <property type="component" value="Unassembled WGS sequence"/>
</dbReference>
<keyword evidence="11" id="KW-0812">Transmembrane</keyword>
<keyword evidence="14" id="KW-1185">Reference proteome</keyword>
<dbReference type="PANTHER" id="PTHR12145:SF36">
    <property type="entry name" value="MANNAN ENDO-1,6-ALPHA-MANNOSIDASE DCW1"/>
    <property type="match status" value="1"/>
</dbReference>
<keyword evidence="5 12" id="KW-0732">Signal</keyword>
<evidence type="ECO:0000256" key="4">
    <source>
        <dbReference type="ARBA" id="ARBA00012350"/>
    </source>
</evidence>
<dbReference type="InterPro" id="IPR008928">
    <property type="entry name" value="6-hairpin_glycosidase_sf"/>
</dbReference>
<evidence type="ECO:0000256" key="5">
    <source>
        <dbReference type="ARBA" id="ARBA00022729"/>
    </source>
</evidence>
<feature type="chain" id="PRO_5025444293" description="Mannan endo-1,6-alpha-mannosidase" evidence="12">
    <location>
        <begin position="21"/>
        <end position="478"/>
    </location>
</feature>
<dbReference type="GO" id="GO:0016052">
    <property type="term" value="P:carbohydrate catabolic process"/>
    <property type="evidence" value="ECO:0007669"/>
    <property type="project" value="InterPro"/>
</dbReference>
<dbReference type="Gene3D" id="1.50.10.20">
    <property type="match status" value="1"/>
</dbReference>
<dbReference type="FunFam" id="1.50.10.20:FF:000006">
    <property type="entry name" value="Mannan endo-1,6-alpha-mannosidase"/>
    <property type="match status" value="1"/>
</dbReference>
<dbReference type="AlphaFoldDB" id="A0A6A6GX62"/>